<organism evidence="1 2">
    <name type="scientific">Candidatus Fervidibacter sacchari</name>
    <dbReference type="NCBI Taxonomy" id="1448929"/>
    <lineage>
        <taxon>Bacteria</taxon>
        <taxon>Candidatus Fervidibacterota</taxon>
        <taxon>Candidatus Fervidibacter</taxon>
    </lineage>
</organism>
<keyword evidence="2" id="KW-1185">Reference proteome</keyword>
<name>A0ABT2ENB4_9BACT</name>
<comment type="caution">
    <text evidence="1">The sequence shown here is derived from an EMBL/GenBank/DDBJ whole genome shotgun (WGS) entry which is preliminary data.</text>
</comment>
<evidence type="ECO:0000313" key="1">
    <source>
        <dbReference type="EMBL" id="MCS3919447.1"/>
    </source>
</evidence>
<protein>
    <submittedName>
        <fullName evidence="1">Uncharacterized protein</fullName>
    </submittedName>
</protein>
<gene>
    <name evidence="1" type="ORF">M2350_001860</name>
</gene>
<accession>A0ABT2ENB4</accession>
<reference evidence="1 2" key="1">
    <citation type="submission" date="2022-08" db="EMBL/GenBank/DDBJ databases">
        <title>Bacterial and archaeal communities from various locations to study Microbial Dark Matter (Phase II).</title>
        <authorList>
            <person name="Stepanauskas R."/>
        </authorList>
    </citation>
    <scope>NUCLEOTIDE SEQUENCE [LARGE SCALE GENOMIC DNA]</scope>
    <source>
        <strain evidence="1 2">PD1</strain>
    </source>
</reference>
<proteinExistence type="predicted"/>
<sequence>MEEKRIAERIPTRMQLHLLVECKRLPEVVDEIATAVLNSLGLDPNDEETMKKATVAVEEVLRKYVMAFEWCGFTIFCQEAKGYDPWKLQEAEPVSWAGD</sequence>
<dbReference type="Proteomes" id="UP001204798">
    <property type="component" value="Unassembled WGS sequence"/>
</dbReference>
<dbReference type="RefSeq" id="WP_259095865.1">
    <property type="nucleotide sequence ID" value="NZ_CP130454.1"/>
</dbReference>
<dbReference type="EMBL" id="JANUCP010000003">
    <property type="protein sequence ID" value="MCS3919447.1"/>
    <property type="molecule type" value="Genomic_DNA"/>
</dbReference>
<evidence type="ECO:0000313" key="2">
    <source>
        <dbReference type="Proteomes" id="UP001204798"/>
    </source>
</evidence>